<feature type="region of interest" description="Disordered" evidence="1">
    <location>
        <begin position="346"/>
        <end position="440"/>
    </location>
</feature>
<keyword evidence="3" id="KW-1185">Reference proteome</keyword>
<dbReference type="Proteomes" id="UP000243579">
    <property type="component" value="Unassembled WGS sequence"/>
</dbReference>
<name>A0A1V9Z8X9_ACHHY</name>
<reference evidence="2 3" key="1">
    <citation type="journal article" date="2014" name="Genome Biol. Evol.">
        <title>The secreted proteins of Achlya hypogyna and Thraustotheca clavata identify the ancestral oomycete secretome and reveal gene acquisitions by horizontal gene transfer.</title>
        <authorList>
            <person name="Misner I."/>
            <person name="Blouin N."/>
            <person name="Leonard G."/>
            <person name="Richards T.A."/>
            <person name="Lane C.E."/>
        </authorList>
    </citation>
    <scope>NUCLEOTIDE SEQUENCE [LARGE SCALE GENOMIC DNA]</scope>
    <source>
        <strain evidence="2 3">ATCC 48635</strain>
    </source>
</reference>
<evidence type="ECO:0000313" key="3">
    <source>
        <dbReference type="Proteomes" id="UP000243579"/>
    </source>
</evidence>
<dbReference type="EMBL" id="JNBR01000362">
    <property type="protein sequence ID" value="OQR94454.1"/>
    <property type="molecule type" value="Genomic_DNA"/>
</dbReference>
<feature type="compositionally biased region" description="Polar residues" evidence="1">
    <location>
        <begin position="394"/>
        <end position="409"/>
    </location>
</feature>
<dbReference type="OrthoDB" id="289273at2759"/>
<feature type="compositionally biased region" description="Low complexity" evidence="1">
    <location>
        <begin position="421"/>
        <end position="434"/>
    </location>
</feature>
<protein>
    <recommendedName>
        <fullName evidence="4">Glutamine amidotransferase domain-containing protein</fullName>
    </recommendedName>
</protein>
<proteinExistence type="predicted"/>
<gene>
    <name evidence="2" type="ORF">ACHHYP_01298</name>
</gene>
<evidence type="ECO:0008006" key="4">
    <source>
        <dbReference type="Google" id="ProtNLM"/>
    </source>
</evidence>
<evidence type="ECO:0000256" key="1">
    <source>
        <dbReference type="SAM" id="MobiDB-lite"/>
    </source>
</evidence>
<evidence type="ECO:0000313" key="2">
    <source>
        <dbReference type="EMBL" id="OQR94454.1"/>
    </source>
</evidence>
<sequence length="566" mass="61952">MKVLLVNGFAARDAAKFAPFKQAVLSVIRVISQNDVIAPHVIEKPRAELDEYIYEMHSNTADPESITRFDQLDFVFVDGDVSIPPWAPQLHKLCLLVKMCMMTGKCLFGAGFGAAILAYLCSTGGELLQAVNGKGRGTPLRSVQSAPPPENGAIVVTEGVAADINSHIVLLDSETGDYFNFNHRHNTWEPKGNTGLVMHTSDRDKAYGVRPTSARAGTRKPNNHKSPALVAKLGDVQCCGRIEQRTHAYLKGLELSQFVVNCSSRWDLDEMITHTSGNRYKVFVDSQRGPLLIEFGNALCTHFVVSANYPPTCTILKNYVTAKFSLLREREHVDRTYVASITGVLPTSTAKHGGPPKTTGALPASALDQTAKGRTSPKKCKAVAASKPRPFSAAPTTNGRLRSALSHNQSQHEDPPHEVCSLSLPSSRQLQSPPMNSPSKAPVYSLPVHRLTDQEVKKPYCAHTKFEKLRLQDAARCGHGYYSVVNDGPYRGCYEQQVIDDEKGKLKWMGGPFRTTFGRASSREFLDDGVLGAGGPYNVHHTPAYVLEPDRNHPTRKPSTKSLAAL</sequence>
<dbReference type="AlphaFoldDB" id="A0A1V9Z8X9"/>
<comment type="caution">
    <text evidence="2">The sequence shown here is derived from an EMBL/GenBank/DDBJ whole genome shotgun (WGS) entry which is preliminary data.</text>
</comment>
<feature type="region of interest" description="Disordered" evidence="1">
    <location>
        <begin position="547"/>
        <end position="566"/>
    </location>
</feature>
<organism evidence="2 3">
    <name type="scientific">Achlya hypogyna</name>
    <name type="common">Oomycete</name>
    <name type="synonym">Protoachlya hypogyna</name>
    <dbReference type="NCBI Taxonomy" id="1202772"/>
    <lineage>
        <taxon>Eukaryota</taxon>
        <taxon>Sar</taxon>
        <taxon>Stramenopiles</taxon>
        <taxon>Oomycota</taxon>
        <taxon>Saprolegniomycetes</taxon>
        <taxon>Saprolegniales</taxon>
        <taxon>Achlyaceae</taxon>
        <taxon>Achlya</taxon>
    </lineage>
</organism>
<accession>A0A1V9Z8X9</accession>